<sequence length="135" mass="15533">MFYTYLLTNQNQDVLFGGRCDDLIRRIYEHKLGRQIGRASPYAIDRLVWFEVHETHKAAVKREQDIKSWPREWRLALVQNSNPHWNDLSNGLTKASIEESLIHAKAVHQCANTLPSLHNTAPSQDANHTEFALAS</sequence>
<dbReference type="OrthoDB" id="287318at2"/>
<dbReference type="InterPro" id="IPR000305">
    <property type="entry name" value="GIY-YIG_endonuc"/>
</dbReference>
<dbReference type="EMBL" id="RBII01000001">
    <property type="protein sequence ID" value="RKQ71766.1"/>
    <property type="molecule type" value="Genomic_DNA"/>
</dbReference>
<reference evidence="3 4" key="1">
    <citation type="submission" date="2018-10" db="EMBL/GenBank/DDBJ databases">
        <title>Genomic Encyclopedia of Type Strains, Phase IV (KMG-IV): sequencing the most valuable type-strain genomes for metagenomic binning, comparative biology and taxonomic classification.</title>
        <authorList>
            <person name="Goeker M."/>
        </authorList>
    </citation>
    <scope>NUCLEOTIDE SEQUENCE [LARGE SCALE GENOMIC DNA]</scope>
    <source>
        <strain evidence="3 4">DSM 22008</strain>
    </source>
</reference>
<keyword evidence="3" id="KW-0540">Nuclease</keyword>
<dbReference type="AlphaFoldDB" id="A0A420WLI4"/>
<dbReference type="RefSeq" id="WP_121099507.1">
    <property type="nucleotide sequence ID" value="NZ_RBII01000001.1"/>
</dbReference>
<dbReference type="InParanoid" id="A0A420WLI4"/>
<evidence type="ECO:0000256" key="1">
    <source>
        <dbReference type="ARBA" id="ARBA00007435"/>
    </source>
</evidence>
<comment type="caution">
    <text evidence="3">The sequence shown here is derived from an EMBL/GenBank/DDBJ whole genome shotgun (WGS) entry which is preliminary data.</text>
</comment>
<protein>
    <submittedName>
        <fullName evidence="3">Putative GIY-YIG superfamily endonuclease</fullName>
    </submittedName>
</protein>
<name>A0A420WLI4_9PROT</name>
<dbReference type="PANTHER" id="PTHR34477:SF5">
    <property type="entry name" value="BSL5627 PROTEIN"/>
    <property type="match status" value="1"/>
</dbReference>
<proteinExistence type="inferred from homology"/>
<dbReference type="Proteomes" id="UP000282211">
    <property type="component" value="Unassembled WGS sequence"/>
</dbReference>
<keyword evidence="3" id="KW-0255">Endonuclease</keyword>
<feature type="domain" description="GIY-YIG" evidence="2">
    <location>
        <begin position="1"/>
        <end position="77"/>
    </location>
</feature>
<organism evidence="3 4">
    <name type="scientific">Litorimonas taeanensis</name>
    <dbReference type="NCBI Taxonomy" id="568099"/>
    <lineage>
        <taxon>Bacteria</taxon>
        <taxon>Pseudomonadati</taxon>
        <taxon>Pseudomonadota</taxon>
        <taxon>Alphaproteobacteria</taxon>
        <taxon>Maricaulales</taxon>
        <taxon>Robiginitomaculaceae</taxon>
    </lineage>
</organism>
<keyword evidence="4" id="KW-1185">Reference proteome</keyword>
<dbReference type="SUPFAM" id="SSF82771">
    <property type="entry name" value="GIY-YIG endonuclease"/>
    <property type="match status" value="1"/>
</dbReference>
<dbReference type="Gene3D" id="3.40.1440.10">
    <property type="entry name" value="GIY-YIG endonuclease"/>
    <property type="match status" value="1"/>
</dbReference>
<dbReference type="GO" id="GO:0004519">
    <property type="term" value="F:endonuclease activity"/>
    <property type="evidence" value="ECO:0007669"/>
    <property type="project" value="UniProtKB-KW"/>
</dbReference>
<dbReference type="PANTHER" id="PTHR34477">
    <property type="entry name" value="UPF0213 PROTEIN YHBQ"/>
    <property type="match status" value="1"/>
</dbReference>
<dbReference type="InterPro" id="IPR050190">
    <property type="entry name" value="UPF0213_domain"/>
</dbReference>
<dbReference type="InterPro" id="IPR035901">
    <property type="entry name" value="GIY-YIG_endonuc_sf"/>
</dbReference>
<dbReference type="Pfam" id="PF01541">
    <property type="entry name" value="GIY-YIG"/>
    <property type="match status" value="1"/>
</dbReference>
<evidence type="ECO:0000313" key="3">
    <source>
        <dbReference type="EMBL" id="RKQ71766.1"/>
    </source>
</evidence>
<evidence type="ECO:0000313" key="4">
    <source>
        <dbReference type="Proteomes" id="UP000282211"/>
    </source>
</evidence>
<gene>
    <name evidence="3" type="ORF">DES40_1096</name>
</gene>
<dbReference type="PROSITE" id="PS50164">
    <property type="entry name" value="GIY_YIG"/>
    <property type="match status" value="1"/>
</dbReference>
<keyword evidence="3" id="KW-0378">Hydrolase</keyword>
<comment type="similarity">
    <text evidence="1">Belongs to the UPF0213 family.</text>
</comment>
<accession>A0A420WLI4</accession>
<evidence type="ECO:0000259" key="2">
    <source>
        <dbReference type="PROSITE" id="PS50164"/>
    </source>
</evidence>
<dbReference type="CDD" id="cd10448">
    <property type="entry name" value="GIY-YIG_unchar_3"/>
    <property type="match status" value="1"/>
</dbReference>